<keyword evidence="2" id="KW-1185">Reference proteome</keyword>
<evidence type="ECO:0000313" key="2">
    <source>
        <dbReference type="Proteomes" id="UP001157017"/>
    </source>
</evidence>
<proteinExistence type="predicted"/>
<name>A0ABQ6JHS2_9ACTN</name>
<reference evidence="2" key="1">
    <citation type="journal article" date="2019" name="Int. J. Syst. Evol. Microbiol.">
        <title>The Global Catalogue of Microorganisms (GCM) 10K type strain sequencing project: providing services to taxonomists for standard genome sequencing and annotation.</title>
        <authorList>
            <consortium name="The Broad Institute Genomics Platform"/>
            <consortium name="The Broad Institute Genome Sequencing Center for Infectious Disease"/>
            <person name="Wu L."/>
            <person name="Ma J."/>
        </authorList>
    </citation>
    <scope>NUCLEOTIDE SEQUENCE [LARGE SCALE GENOMIC DNA]</scope>
    <source>
        <strain evidence="2">NBRC 108730</strain>
    </source>
</reference>
<gene>
    <name evidence="1" type="ORF">GCM10025868_30270</name>
</gene>
<protein>
    <submittedName>
        <fullName evidence="1">Uncharacterized protein</fullName>
    </submittedName>
</protein>
<dbReference type="EMBL" id="BSUZ01000001">
    <property type="protein sequence ID" value="GMA87777.1"/>
    <property type="molecule type" value="Genomic_DNA"/>
</dbReference>
<comment type="caution">
    <text evidence="1">The sequence shown here is derived from an EMBL/GenBank/DDBJ whole genome shotgun (WGS) entry which is preliminary data.</text>
</comment>
<evidence type="ECO:0000313" key="1">
    <source>
        <dbReference type="EMBL" id="GMA87777.1"/>
    </source>
</evidence>
<organism evidence="1 2">
    <name type="scientific">Angustibacter aerolatus</name>
    <dbReference type="NCBI Taxonomy" id="1162965"/>
    <lineage>
        <taxon>Bacteria</taxon>
        <taxon>Bacillati</taxon>
        <taxon>Actinomycetota</taxon>
        <taxon>Actinomycetes</taxon>
        <taxon>Kineosporiales</taxon>
        <taxon>Kineosporiaceae</taxon>
    </lineage>
</organism>
<accession>A0ABQ6JHS2</accession>
<dbReference type="Proteomes" id="UP001157017">
    <property type="component" value="Unassembled WGS sequence"/>
</dbReference>
<sequence>MPDPTPVEQVAAGFEGFTGYLSHRRRYDDVRARSVLGPPDPAAAPPTLDDLLRGVLPQPVAAGVPA</sequence>